<feature type="transmembrane region" description="Helical" evidence="9">
    <location>
        <begin position="96"/>
        <end position="119"/>
    </location>
</feature>
<dbReference type="InterPro" id="IPR036259">
    <property type="entry name" value="MFS_trans_sf"/>
</dbReference>
<dbReference type="EMBL" id="JAVREO010000008">
    <property type="protein sequence ID" value="MDT0267727.1"/>
    <property type="molecule type" value="Genomic_DNA"/>
</dbReference>
<feature type="transmembrane region" description="Helical" evidence="9">
    <location>
        <begin position="281"/>
        <end position="307"/>
    </location>
</feature>
<feature type="transmembrane region" description="Helical" evidence="9">
    <location>
        <begin position="243"/>
        <end position="260"/>
    </location>
</feature>
<comment type="caution">
    <text evidence="11">The sequence shown here is derived from an EMBL/GenBank/DDBJ whole genome shotgun (WGS) entry which is preliminary data.</text>
</comment>
<evidence type="ECO:0000256" key="4">
    <source>
        <dbReference type="ARBA" id="ARBA00022692"/>
    </source>
</evidence>
<keyword evidence="5 9" id="KW-1133">Transmembrane helix</keyword>
<feature type="transmembrane region" description="Helical" evidence="9">
    <location>
        <begin position="370"/>
        <end position="396"/>
    </location>
</feature>
<feature type="compositionally biased region" description="Low complexity" evidence="8">
    <location>
        <begin position="483"/>
        <end position="497"/>
    </location>
</feature>
<feature type="transmembrane region" description="Helical" evidence="9">
    <location>
        <begin position="24"/>
        <end position="45"/>
    </location>
</feature>
<name>A0ABU2JS33_9ACTN</name>
<keyword evidence="12" id="KW-1185">Reference proteome</keyword>
<dbReference type="RefSeq" id="WP_311667809.1">
    <property type="nucleotide sequence ID" value="NZ_JAVREO010000008.1"/>
</dbReference>
<feature type="transmembrane region" description="Helical" evidence="9">
    <location>
        <begin position="319"/>
        <end position="337"/>
    </location>
</feature>
<evidence type="ECO:0000313" key="11">
    <source>
        <dbReference type="EMBL" id="MDT0267727.1"/>
    </source>
</evidence>
<dbReference type="Proteomes" id="UP001183410">
    <property type="component" value="Unassembled WGS sequence"/>
</dbReference>
<keyword evidence="6 9" id="KW-0472">Membrane</keyword>
<dbReference type="InterPro" id="IPR004638">
    <property type="entry name" value="EmrB-like"/>
</dbReference>
<accession>A0ABU2JS33</accession>
<evidence type="ECO:0000259" key="10">
    <source>
        <dbReference type="PROSITE" id="PS50850"/>
    </source>
</evidence>
<evidence type="ECO:0000256" key="6">
    <source>
        <dbReference type="ARBA" id="ARBA00023136"/>
    </source>
</evidence>
<evidence type="ECO:0000256" key="2">
    <source>
        <dbReference type="ARBA" id="ARBA00022448"/>
    </source>
</evidence>
<feature type="transmembrane region" description="Helical" evidence="9">
    <location>
        <begin position="150"/>
        <end position="169"/>
    </location>
</feature>
<feature type="domain" description="Major facilitator superfamily (MFS) profile" evidence="10">
    <location>
        <begin position="27"/>
        <end position="470"/>
    </location>
</feature>
<dbReference type="Gene3D" id="1.20.1250.20">
    <property type="entry name" value="MFS general substrate transporter like domains"/>
    <property type="match status" value="1"/>
</dbReference>
<keyword evidence="7" id="KW-0046">Antibiotic resistance</keyword>
<feature type="transmembrane region" description="Helical" evidence="9">
    <location>
        <begin position="213"/>
        <end position="231"/>
    </location>
</feature>
<dbReference type="PANTHER" id="PTHR42718:SF42">
    <property type="entry name" value="EXPORT PROTEIN"/>
    <property type="match status" value="1"/>
</dbReference>
<dbReference type="InterPro" id="IPR011701">
    <property type="entry name" value="MFS"/>
</dbReference>
<keyword evidence="4 9" id="KW-0812">Transmembrane</keyword>
<dbReference type="CDD" id="cd17321">
    <property type="entry name" value="MFS_MMR_MDR_like"/>
    <property type="match status" value="1"/>
</dbReference>
<protein>
    <submittedName>
        <fullName evidence="11">MFS transporter</fullName>
    </submittedName>
</protein>
<dbReference type="SUPFAM" id="SSF103473">
    <property type="entry name" value="MFS general substrate transporter"/>
    <property type="match status" value="1"/>
</dbReference>
<dbReference type="Pfam" id="PF07690">
    <property type="entry name" value="MFS_1"/>
    <property type="match status" value="1"/>
</dbReference>
<keyword evidence="2" id="KW-0813">Transport</keyword>
<dbReference type="Gene3D" id="1.20.1720.10">
    <property type="entry name" value="Multidrug resistance protein D"/>
    <property type="match status" value="1"/>
</dbReference>
<feature type="transmembrane region" description="Helical" evidence="9">
    <location>
        <begin position="448"/>
        <end position="467"/>
    </location>
</feature>
<organism evidence="11 12">
    <name type="scientific">Streptomyces chisholmiae</name>
    <dbReference type="NCBI Taxonomy" id="3075540"/>
    <lineage>
        <taxon>Bacteria</taxon>
        <taxon>Bacillati</taxon>
        <taxon>Actinomycetota</taxon>
        <taxon>Actinomycetes</taxon>
        <taxon>Kitasatosporales</taxon>
        <taxon>Streptomycetaceae</taxon>
        <taxon>Streptomyces</taxon>
    </lineage>
</organism>
<comment type="subcellular location">
    <subcellularLocation>
        <location evidence="1">Cell membrane</location>
        <topology evidence="1">Multi-pass membrane protein</topology>
    </subcellularLocation>
</comment>
<feature type="transmembrane region" description="Helical" evidence="9">
    <location>
        <begin position="125"/>
        <end position="143"/>
    </location>
</feature>
<feature type="region of interest" description="Disordered" evidence="8">
    <location>
        <begin position="477"/>
        <end position="497"/>
    </location>
</feature>
<feature type="transmembrane region" description="Helical" evidence="9">
    <location>
        <begin position="417"/>
        <end position="436"/>
    </location>
</feature>
<feature type="transmembrane region" description="Helical" evidence="9">
    <location>
        <begin position="65"/>
        <end position="84"/>
    </location>
</feature>
<evidence type="ECO:0000313" key="12">
    <source>
        <dbReference type="Proteomes" id="UP001183410"/>
    </source>
</evidence>
<dbReference type="NCBIfam" id="TIGR00711">
    <property type="entry name" value="efflux_EmrB"/>
    <property type="match status" value="1"/>
</dbReference>
<gene>
    <name evidence="11" type="ORF">RM844_15690</name>
</gene>
<dbReference type="PROSITE" id="PS50850">
    <property type="entry name" value="MFS"/>
    <property type="match status" value="1"/>
</dbReference>
<evidence type="ECO:0000256" key="5">
    <source>
        <dbReference type="ARBA" id="ARBA00022989"/>
    </source>
</evidence>
<evidence type="ECO:0000256" key="9">
    <source>
        <dbReference type="SAM" id="Phobius"/>
    </source>
</evidence>
<sequence length="497" mass="50520">MDQSAHTTAPPSGGASASPGGGSLVWTLLIVGAATFMAALDNLVVTTALPVIRDDLGGRLSDLEWIVNGYTLPFACLLLLGAALGDRFGRRRVFGLGVLVFTVASAGAALAGTTGQLIAARALQGAGAAVLMPLSLTLIAAAVPRERRGMAFGIWGAVNGLAVAAGPLVGGAITEHLTWQWIFWLNVPIGLALVPLSRRYLVESRGGDGRLDLVGTALVSAGLFGVVLSLVRGHEHGWSSGPVLLGFVLGGLLLVAFVRWELYTDAPMLPMRLFRSRTFSVVNAASLLMFAGMFGAIFLLTQFLQLIQGYSPTEAGLRMLPWTAMTLLVAPAAGALTDRVGGRLVVASGMALMALGLGSLAAVADPAVSYAAQIPGFVLSGVGMAMFFAPTGALVLSAVSPPEEGIASGVNNALREVGGALGVAVLASIFAGQGGYETPRAFTDGLVPALWVGTALLGAAGALMLLVPRRAPGPVGPVPGEPAEPAVAAARPGAAVR</sequence>
<feature type="transmembrane region" description="Helical" evidence="9">
    <location>
        <begin position="181"/>
        <end position="201"/>
    </location>
</feature>
<dbReference type="PANTHER" id="PTHR42718">
    <property type="entry name" value="MAJOR FACILITATOR SUPERFAMILY MULTIDRUG TRANSPORTER MFSC"/>
    <property type="match status" value="1"/>
</dbReference>
<proteinExistence type="predicted"/>
<feature type="transmembrane region" description="Helical" evidence="9">
    <location>
        <begin position="344"/>
        <end position="364"/>
    </location>
</feature>
<evidence type="ECO:0000256" key="1">
    <source>
        <dbReference type="ARBA" id="ARBA00004651"/>
    </source>
</evidence>
<evidence type="ECO:0000256" key="3">
    <source>
        <dbReference type="ARBA" id="ARBA00022475"/>
    </source>
</evidence>
<dbReference type="PRINTS" id="PR01036">
    <property type="entry name" value="TCRTETB"/>
</dbReference>
<dbReference type="InterPro" id="IPR020846">
    <property type="entry name" value="MFS_dom"/>
</dbReference>
<keyword evidence="3" id="KW-1003">Cell membrane</keyword>
<evidence type="ECO:0000256" key="7">
    <source>
        <dbReference type="ARBA" id="ARBA00023251"/>
    </source>
</evidence>
<evidence type="ECO:0000256" key="8">
    <source>
        <dbReference type="SAM" id="MobiDB-lite"/>
    </source>
</evidence>
<reference evidence="12" key="1">
    <citation type="submission" date="2023-07" db="EMBL/GenBank/DDBJ databases">
        <title>30 novel species of actinomycetes from the DSMZ collection.</title>
        <authorList>
            <person name="Nouioui I."/>
        </authorList>
    </citation>
    <scope>NUCLEOTIDE SEQUENCE [LARGE SCALE GENOMIC DNA]</scope>
    <source>
        <strain evidence="12">DSM 44915</strain>
    </source>
</reference>